<dbReference type="InterPro" id="IPR058442">
    <property type="entry name" value="DUF8129"/>
</dbReference>
<dbReference type="Pfam" id="PF26450">
    <property type="entry name" value="DUF8129"/>
    <property type="match status" value="1"/>
</dbReference>
<proteinExistence type="predicted"/>
<sequence>MEDDVSADHDALPLPDYDHLPIGSLASHISALSADEVGVLLDYERAHGNRLPVTQVLEHRLEALQDGAEPSGSLPESYPELGGAARGSKVTEATSGPPINPPSHGDPTNPAQPR</sequence>
<feature type="domain" description="DUF8129" evidence="2">
    <location>
        <begin position="9"/>
        <end position="66"/>
    </location>
</feature>
<keyword evidence="4" id="KW-1185">Reference proteome</keyword>
<dbReference type="EMBL" id="AP027731">
    <property type="protein sequence ID" value="BDZ44801.1"/>
    <property type="molecule type" value="Genomic_DNA"/>
</dbReference>
<organism evidence="3 4">
    <name type="scientific">Naasia aerilata</name>
    <dbReference type="NCBI Taxonomy" id="1162966"/>
    <lineage>
        <taxon>Bacteria</taxon>
        <taxon>Bacillati</taxon>
        <taxon>Actinomycetota</taxon>
        <taxon>Actinomycetes</taxon>
        <taxon>Micrococcales</taxon>
        <taxon>Microbacteriaceae</taxon>
        <taxon>Naasia</taxon>
    </lineage>
</organism>
<evidence type="ECO:0000259" key="2">
    <source>
        <dbReference type="Pfam" id="PF26450"/>
    </source>
</evidence>
<feature type="region of interest" description="Disordered" evidence="1">
    <location>
        <begin position="65"/>
        <end position="114"/>
    </location>
</feature>
<reference evidence="4" key="1">
    <citation type="journal article" date="2019" name="Int. J. Syst. Evol. Microbiol.">
        <title>The Global Catalogue of Microorganisms (GCM) 10K type strain sequencing project: providing services to taxonomists for standard genome sequencing and annotation.</title>
        <authorList>
            <consortium name="The Broad Institute Genomics Platform"/>
            <consortium name="The Broad Institute Genome Sequencing Center for Infectious Disease"/>
            <person name="Wu L."/>
            <person name="Ma J."/>
        </authorList>
    </citation>
    <scope>NUCLEOTIDE SEQUENCE [LARGE SCALE GENOMIC DNA]</scope>
    <source>
        <strain evidence="4">NBRC 108725</strain>
    </source>
</reference>
<evidence type="ECO:0000256" key="1">
    <source>
        <dbReference type="SAM" id="MobiDB-lite"/>
    </source>
</evidence>
<gene>
    <name evidence="3" type="ORF">GCM10025866_07100</name>
</gene>
<evidence type="ECO:0000313" key="4">
    <source>
        <dbReference type="Proteomes" id="UP001321498"/>
    </source>
</evidence>
<protein>
    <recommendedName>
        <fullName evidence="2">DUF8129 domain-containing protein</fullName>
    </recommendedName>
</protein>
<evidence type="ECO:0000313" key="3">
    <source>
        <dbReference type="EMBL" id="BDZ44801.1"/>
    </source>
</evidence>
<name>A0ABN6XIX7_9MICO</name>
<accession>A0ABN6XIX7</accession>
<dbReference type="Proteomes" id="UP001321498">
    <property type="component" value="Chromosome"/>
</dbReference>